<gene>
    <name evidence="1" type="ORF">AFUS01_LOCUS45377</name>
</gene>
<keyword evidence="2" id="KW-1185">Reference proteome</keyword>
<name>A0A8J2LT49_9HEXA</name>
<dbReference type="Proteomes" id="UP000708208">
    <property type="component" value="Unassembled WGS sequence"/>
</dbReference>
<dbReference type="EMBL" id="CAJVCH010570873">
    <property type="protein sequence ID" value="CAG7836092.1"/>
    <property type="molecule type" value="Genomic_DNA"/>
</dbReference>
<evidence type="ECO:0000313" key="2">
    <source>
        <dbReference type="Proteomes" id="UP000708208"/>
    </source>
</evidence>
<dbReference type="OrthoDB" id="8185397at2759"/>
<organism evidence="1 2">
    <name type="scientific">Allacma fusca</name>
    <dbReference type="NCBI Taxonomy" id="39272"/>
    <lineage>
        <taxon>Eukaryota</taxon>
        <taxon>Metazoa</taxon>
        <taxon>Ecdysozoa</taxon>
        <taxon>Arthropoda</taxon>
        <taxon>Hexapoda</taxon>
        <taxon>Collembola</taxon>
        <taxon>Symphypleona</taxon>
        <taxon>Sminthuridae</taxon>
        <taxon>Allacma</taxon>
    </lineage>
</organism>
<dbReference type="AlphaFoldDB" id="A0A8J2LT49"/>
<comment type="caution">
    <text evidence="1">The sequence shown here is derived from an EMBL/GenBank/DDBJ whole genome shotgun (WGS) entry which is preliminary data.</text>
</comment>
<accession>A0A8J2LT49</accession>
<proteinExistence type="predicted"/>
<sequence length="223" mass="26871">MGDKREHYQNQMAVWNSRFNAPAAQEQQLAVTQQRIKNSQSDNNLPELVTKDIGQSVNLRSHSDIRYHMNTFENTYYLDKQRTEQYRRDLDDQIRERDRRRMLERQLNNGVELAPLIMKRKSPSLPKLPYLNSTDVTRPFNFSPRIAAWTPQSPETYHQELSMQQNSRTMREMYQRERDRQEAERHFNNWALLWGRPGHGAPQRVHHKKENLFKLLHYNINRK</sequence>
<evidence type="ECO:0000313" key="1">
    <source>
        <dbReference type="EMBL" id="CAG7836092.1"/>
    </source>
</evidence>
<protein>
    <submittedName>
        <fullName evidence="1">Uncharacterized protein</fullName>
    </submittedName>
</protein>
<reference evidence="1" key="1">
    <citation type="submission" date="2021-06" db="EMBL/GenBank/DDBJ databases">
        <authorList>
            <person name="Hodson N. C."/>
            <person name="Mongue J. A."/>
            <person name="Jaron S. K."/>
        </authorList>
    </citation>
    <scope>NUCLEOTIDE SEQUENCE</scope>
</reference>